<organism evidence="1 2">
    <name type="scientific">Methanolobus profundi</name>
    <dbReference type="NCBI Taxonomy" id="487685"/>
    <lineage>
        <taxon>Archaea</taxon>
        <taxon>Methanobacteriati</taxon>
        <taxon>Methanobacteriota</taxon>
        <taxon>Stenosarchaea group</taxon>
        <taxon>Methanomicrobia</taxon>
        <taxon>Methanosarcinales</taxon>
        <taxon>Methanosarcinaceae</taxon>
        <taxon>Methanolobus</taxon>
    </lineage>
</organism>
<dbReference type="Pfam" id="PF08979">
    <property type="entry name" value="DUF1894"/>
    <property type="match status" value="1"/>
</dbReference>
<dbReference type="STRING" id="487685.SAMN04488696_1152"/>
<dbReference type="RefSeq" id="WP_091934557.1">
    <property type="nucleotide sequence ID" value="NZ_FOUJ01000002.1"/>
</dbReference>
<reference evidence="2" key="1">
    <citation type="submission" date="2016-10" db="EMBL/GenBank/DDBJ databases">
        <authorList>
            <person name="Varghese N."/>
            <person name="Submissions S."/>
        </authorList>
    </citation>
    <scope>NUCLEOTIDE SEQUENCE [LARGE SCALE GENOMIC DNA]</scope>
    <source>
        <strain evidence="2">Mob M</strain>
    </source>
</reference>
<dbReference type="Proteomes" id="UP000198535">
    <property type="component" value="Unassembled WGS sequence"/>
</dbReference>
<name>A0A1I4QRS8_9EURY</name>
<gene>
    <name evidence="1" type="ORF">SAMN04488696_1152</name>
</gene>
<dbReference type="AlphaFoldDB" id="A0A1I4QRS8"/>
<proteinExistence type="predicted"/>
<accession>A0A1I4QRS8</accession>
<evidence type="ECO:0000313" key="1">
    <source>
        <dbReference type="EMBL" id="SFM42435.1"/>
    </source>
</evidence>
<evidence type="ECO:0000313" key="2">
    <source>
        <dbReference type="Proteomes" id="UP000198535"/>
    </source>
</evidence>
<evidence type="ECO:0008006" key="3">
    <source>
        <dbReference type="Google" id="ProtNLM"/>
    </source>
</evidence>
<protein>
    <recommendedName>
        <fullName evidence="3">DUF1894 domain-containing protein</fullName>
    </recommendedName>
</protein>
<keyword evidence="2" id="KW-1185">Reference proteome</keyword>
<sequence length="92" mass="10102">MACINDIPFEILLKGATPAQCEALIQEKSDKVYHVIGGYRLRGVALMGDNVPVGVKGDEVFFQFIKPCFGLFVLRVPDAADIVEQLKTDFGN</sequence>
<dbReference type="EMBL" id="FOUJ01000002">
    <property type="protein sequence ID" value="SFM42435.1"/>
    <property type="molecule type" value="Genomic_DNA"/>
</dbReference>
<dbReference type="InterPro" id="IPR012031">
    <property type="entry name" value="MTH0776-like"/>
</dbReference>
<dbReference type="OrthoDB" id="109565at2157"/>